<proteinExistence type="predicted"/>
<organism evidence="3">
    <name type="scientific">Gongylonema pulchrum</name>
    <dbReference type="NCBI Taxonomy" id="637853"/>
    <lineage>
        <taxon>Eukaryota</taxon>
        <taxon>Metazoa</taxon>
        <taxon>Ecdysozoa</taxon>
        <taxon>Nematoda</taxon>
        <taxon>Chromadorea</taxon>
        <taxon>Rhabditida</taxon>
        <taxon>Spirurina</taxon>
        <taxon>Spiruromorpha</taxon>
        <taxon>Spiruroidea</taxon>
        <taxon>Gongylonematidae</taxon>
        <taxon>Gongylonema</taxon>
    </lineage>
</organism>
<evidence type="ECO:0000313" key="3">
    <source>
        <dbReference type="WBParaSite" id="GPUH_0000215701-mRNA-1"/>
    </source>
</evidence>
<sequence>MGVLNEGSIDEGRQDLARNTTVADIDAMERIRTIGETKLCNVNIRYKRNCPDIRSEDLIFLRHWDTWTRRTNLYQIYLKSVIACHL</sequence>
<evidence type="ECO:0000313" key="1">
    <source>
        <dbReference type="EMBL" id="VDK32509.1"/>
    </source>
</evidence>
<dbReference type="AlphaFoldDB" id="A0A183D0B1"/>
<evidence type="ECO:0000313" key="2">
    <source>
        <dbReference type="Proteomes" id="UP000271098"/>
    </source>
</evidence>
<dbReference type="EMBL" id="UYRT01003055">
    <property type="protein sequence ID" value="VDK32509.1"/>
    <property type="molecule type" value="Genomic_DNA"/>
</dbReference>
<dbReference type="Proteomes" id="UP000271098">
    <property type="component" value="Unassembled WGS sequence"/>
</dbReference>
<reference evidence="3" key="1">
    <citation type="submission" date="2016-06" db="UniProtKB">
        <authorList>
            <consortium name="WormBaseParasite"/>
        </authorList>
    </citation>
    <scope>IDENTIFICATION</scope>
</reference>
<gene>
    <name evidence="1" type="ORF">GPUH_LOCUS2152</name>
</gene>
<dbReference type="WBParaSite" id="GPUH_0000215701-mRNA-1">
    <property type="protein sequence ID" value="GPUH_0000215701-mRNA-1"/>
    <property type="gene ID" value="GPUH_0000215701"/>
</dbReference>
<name>A0A183D0B1_9BILA</name>
<keyword evidence="2" id="KW-1185">Reference proteome</keyword>
<protein>
    <submittedName>
        <fullName evidence="1 3">Uncharacterized protein</fullName>
    </submittedName>
</protein>
<accession>A0A183D0B1</accession>
<reference evidence="1 2" key="2">
    <citation type="submission" date="2018-11" db="EMBL/GenBank/DDBJ databases">
        <authorList>
            <consortium name="Pathogen Informatics"/>
        </authorList>
    </citation>
    <scope>NUCLEOTIDE SEQUENCE [LARGE SCALE GENOMIC DNA]</scope>
</reference>